<organism evidence="3">
    <name type="scientific">Candida tenuis (strain ATCC 10573 / BCRC 21748 / CBS 615 / JCM 9827 / NBRC 10315 / NRRL Y-1498 / VKM Y-70)</name>
    <name type="common">Yeast</name>
    <name type="synonym">Yamadazyma tenuis</name>
    <dbReference type="NCBI Taxonomy" id="590646"/>
    <lineage>
        <taxon>Eukaryota</taxon>
        <taxon>Fungi</taxon>
        <taxon>Dikarya</taxon>
        <taxon>Ascomycota</taxon>
        <taxon>Saccharomycotina</taxon>
        <taxon>Pichiomycetes</taxon>
        <taxon>Debaryomycetaceae</taxon>
        <taxon>Yamadazyma</taxon>
    </lineage>
</organism>
<keyword evidence="3" id="KW-1185">Reference proteome</keyword>
<dbReference type="Proteomes" id="UP000000707">
    <property type="component" value="Unassembled WGS sequence"/>
</dbReference>
<evidence type="ECO:0000313" key="3">
    <source>
        <dbReference type="Proteomes" id="UP000000707"/>
    </source>
</evidence>
<gene>
    <name evidence="2" type="ORF">CANTEDRAFT_112738</name>
</gene>
<reference evidence="2 3" key="1">
    <citation type="journal article" date="2011" name="Proc. Natl. Acad. Sci. U.S.A.">
        <title>Comparative genomics of xylose-fermenting fungi for enhanced biofuel production.</title>
        <authorList>
            <person name="Wohlbach D.J."/>
            <person name="Kuo A."/>
            <person name="Sato T.K."/>
            <person name="Potts K.M."/>
            <person name="Salamov A.A."/>
            <person name="LaButti K.M."/>
            <person name="Sun H."/>
            <person name="Clum A."/>
            <person name="Pangilinan J.L."/>
            <person name="Lindquist E.A."/>
            <person name="Lucas S."/>
            <person name="Lapidus A."/>
            <person name="Jin M."/>
            <person name="Gunawan C."/>
            <person name="Balan V."/>
            <person name="Dale B.E."/>
            <person name="Jeffries T.W."/>
            <person name="Zinkel R."/>
            <person name="Barry K.W."/>
            <person name="Grigoriev I.V."/>
            <person name="Gasch A.P."/>
        </authorList>
    </citation>
    <scope>NUCLEOTIDE SEQUENCE [LARGE SCALE GENOMIC DNA]</scope>
    <source>
        <strain evidence="3">ATCC 10573 / BCRC 21748 / CBS 615 / JCM 9827 / NBRC 10315 / NRRL Y-1498 / VKM Y-70</strain>
    </source>
</reference>
<dbReference type="OrthoDB" id="4083304at2759"/>
<feature type="coiled-coil region" evidence="1">
    <location>
        <begin position="7"/>
        <end position="88"/>
    </location>
</feature>
<evidence type="ECO:0000256" key="1">
    <source>
        <dbReference type="SAM" id="Coils"/>
    </source>
</evidence>
<proteinExistence type="predicted"/>
<dbReference type="HOGENOM" id="CLU_936887_0_0_1"/>
<evidence type="ECO:0000313" key="2">
    <source>
        <dbReference type="EMBL" id="EGV65868.1"/>
    </source>
</evidence>
<dbReference type="EMBL" id="GL996512">
    <property type="protein sequence ID" value="EGV65868.1"/>
    <property type="molecule type" value="Genomic_DNA"/>
</dbReference>
<accession>G3AYJ9</accession>
<keyword evidence="1" id="KW-0175">Coiled coil</keyword>
<dbReference type="AlphaFoldDB" id="G3AYJ9"/>
<protein>
    <submittedName>
        <fullName evidence="2">Uncharacterized protein</fullName>
    </submittedName>
</protein>
<name>G3AYJ9_CANTC</name>
<sequence length="297" mass="35084">MSFKEEFEKFYAEYERLTKENQDLLEQNEKLRHQAHEQKLEFENILIQTKRSYKAQYRKHVKKYEMKIEDLTERLRRLMRTNSNKENNGNDIVAFHDIRINGKSGSTEVAKTVPTAPLPLLAVPQLKSTPDPKFMEPSSRTTKPVVVMSSPVKSDFDVLPTQYSSEPESQVASATLDADFTPLQELTPLQRKEWLSNYFTSKYYNDPHFRIDLSRNPITQIEWVLNDFETVDEGDDTPPFMFIKDNTSQEDRIKHEQYELRRRSLIDRCFRQCLEGQNRFTAHILNKFTKSGRYEAR</sequence>